<organism evidence="2 3">
    <name type="scientific">Dyella monticola</name>
    <dbReference type="NCBI Taxonomy" id="1927958"/>
    <lineage>
        <taxon>Bacteria</taxon>
        <taxon>Pseudomonadati</taxon>
        <taxon>Pseudomonadota</taxon>
        <taxon>Gammaproteobacteria</taxon>
        <taxon>Lysobacterales</taxon>
        <taxon>Rhodanobacteraceae</taxon>
        <taxon>Dyella</taxon>
    </lineage>
</organism>
<dbReference type="EMBL" id="QRBE01000005">
    <property type="protein sequence ID" value="RDS81681.1"/>
    <property type="molecule type" value="Genomic_DNA"/>
</dbReference>
<dbReference type="RefSeq" id="WP_115495550.1">
    <property type="nucleotide sequence ID" value="NZ_QRBE01000005.1"/>
</dbReference>
<gene>
    <name evidence="2" type="ORF">DWU98_10700</name>
</gene>
<dbReference type="InterPro" id="IPR011083">
    <property type="entry name" value="Phage_tail_collar_dom"/>
</dbReference>
<name>A0A370X091_9GAMM</name>
<dbReference type="Pfam" id="PF07484">
    <property type="entry name" value="Collar"/>
    <property type="match status" value="1"/>
</dbReference>
<accession>A0A370X091</accession>
<proteinExistence type="predicted"/>
<dbReference type="Gene3D" id="3.90.1340.10">
    <property type="entry name" value="Phage tail collar domain"/>
    <property type="match status" value="1"/>
</dbReference>
<sequence length="178" mass="19064">MTQPFIGEIQVFGFNFAPYQWAQCNGATLAIQQNTALFSLIGTLYGGNGTSTFQLPNLAAQAACSQGQGPGLSQRDVGEAFGVDSLTLLTTEMPVHTHGFTEYNQPDTSKRTNKPSSGNALIIPFSTSPFPAVGTKPNTTFSPQMLNPNGQNQPHENRQPALALNYCIALYGVFPSFS</sequence>
<dbReference type="AlphaFoldDB" id="A0A370X091"/>
<reference evidence="2 3" key="1">
    <citation type="submission" date="2018-07" db="EMBL/GenBank/DDBJ databases">
        <title>Dyella monticola sp. nov. and Dyella psychrodurans sp. nov. isolated from monsoon evergreen broad-leaved forest soil of Dinghu Mountain, China.</title>
        <authorList>
            <person name="Gao Z."/>
            <person name="Qiu L."/>
        </authorList>
    </citation>
    <scope>NUCLEOTIDE SEQUENCE [LARGE SCALE GENOMIC DNA]</scope>
    <source>
        <strain evidence="2 3">4G-K06</strain>
    </source>
</reference>
<evidence type="ECO:0000313" key="2">
    <source>
        <dbReference type="EMBL" id="RDS81681.1"/>
    </source>
</evidence>
<dbReference type="Proteomes" id="UP000254258">
    <property type="component" value="Unassembled WGS sequence"/>
</dbReference>
<dbReference type="OrthoDB" id="9810174at2"/>
<evidence type="ECO:0000259" key="1">
    <source>
        <dbReference type="Pfam" id="PF07484"/>
    </source>
</evidence>
<feature type="domain" description="Phage tail collar" evidence="1">
    <location>
        <begin position="7"/>
        <end position="60"/>
    </location>
</feature>
<keyword evidence="3" id="KW-1185">Reference proteome</keyword>
<protein>
    <submittedName>
        <fullName evidence="2">Microcystin-dependent protein</fullName>
    </submittedName>
</protein>
<comment type="caution">
    <text evidence="2">The sequence shown here is derived from an EMBL/GenBank/DDBJ whole genome shotgun (WGS) entry which is preliminary data.</text>
</comment>
<dbReference type="SUPFAM" id="SSF88874">
    <property type="entry name" value="Receptor-binding domain of short tail fibre protein gp12"/>
    <property type="match status" value="1"/>
</dbReference>
<dbReference type="InterPro" id="IPR037053">
    <property type="entry name" value="Phage_tail_collar_dom_sf"/>
</dbReference>
<evidence type="ECO:0000313" key="3">
    <source>
        <dbReference type="Proteomes" id="UP000254258"/>
    </source>
</evidence>